<dbReference type="InterPro" id="IPR058581">
    <property type="entry name" value="TM_HPP"/>
</dbReference>
<comment type="caution">
    <text evidence="2">The sequence shown here is derived from an EMBL/GenBank/DDBJ whole genome shotgun (WGS) entry which is preliminary data.</text>
</comment>
<dbReference type="Pfam" id="PF04982">
    <property type="entry name" value="TM_HPP"/>
    <property type="match status" value="1"/>
</dbReference>
<proteinExistence type="predicted"/>
<protein>
    <recommendedName>
        <fullName evidence="1">HPP transmembrane region domain-containing protein</fullName>
    </recommendedName>
</protein>
<organism evidence="2 3">
    <name type="scientific">Apiospora kogelbergensis</name>
    <dbReference type="NCBI Taxonomy" id="1337665"/>
    <lineage>
        <taxon>Eukaryota</taxon>
        <taxon>Fungi</taxon>
        <taxon>Dikarya</taxon>
        <taxon>Ascomycota</taxon>
        <taxon>Pezizomycotina</taxon>
        <taxon>Sordariomycetes</taxon>
        <taxon>Xylariomycetidae</taxon>
        <taxon>Amphisphaeriales</taxon>
        <taxon>Apiosporaceae</taxon>
        <taxon>Apiospora</taxon>
    </lineage>
</organism>
<sequence length="163" mass="17576">MTPPLGIQTLSMYMIVQRGIIQTITPVSSDIAGRVAHHPPGLDQGFSAVAAALKTFYIFSYWCFKKIWNGTRDHPTSGEGVMVENVLLGFSLGKVVSHHDAVQFRLCSLMDVGGATAVCCSALPKAPLAQPRAILEGHFFSALIGVIVARIFRLNDLDGGESY</sequence>
<gene>
    <name evidence="2" type="ORF">PG999_008843</name>
</gene>
<name>A0AAW0QIU0_9PEZI</name>
<evidence type="ECO:0000259" key="1">
    <source>
        <dbReference type="Pfam" id="PF04982"/>
    </source>
</evidence>
<evidence type="ECO:0000313" key="2">
    <source>
        <dbReference type="EMBL" id="KAK8105484.1"/>
    </source>
</evidence>
<dbReference type="EMBL" id="JAQQWP010000008">
    <property type="protein sequence ID" value="KAK8105484.1"/>
    <property type="molecule type" value="Genomic_DNA"/>
</dbReference>
<reference evidence="2 3" key="1">
    <citation type="submission" date="2023-01" db="EMBL/GenBank/DDBJ databases">
        <title>Analysis of 21 Apiospora genomes using comparative genomics revels a genus with tremendous synthesis potential of carbohydrate active enzymes and secondary metabolites.</title>
        <authorList>
            <person name="Sorensen T."/>
        </authorList>
    </citation>
    <scope>NUCLEOTIDE SEQUENCE [LARGE SCALE GENOMIC DNA]</scope>
    <source>
        <strain evidence="2 3">CBS 117206</strain>
    </source>
</reference>
<dbReference type="Proteomes" id="UP001392437">
    <property type="component" value="Unassembled WGS sequence"/>
</dbReference>
<evidence type="ECO:0000313" key="3">
    <source>
        <dbReference type="Proteomes" id="UP001392437"/>
    </source>
</evidence>
<feature type="domain" description="HPP transmembrane region" evidence="1">
    <location>
        <begin position="96"/>
        <end position="154"/>
    </location>
</feature>
<accession>A0AAW0QIU0</accession>
<keyword evidence="3" id="KW-1185">Reference proteome</keyword>
<dbReference type="AlphaFoldDB" id="A0AAW0QIU0"/>